<organism evidence="1 2">
    <name type="scientific">Dreissena polymorpha</name>
    <name type="common">Zebra mussel</name>
    <name type="synonym">Mytilus polymorpha</name>
    <dbReference type="NCBI Taxonomy" id="45954"/>
    <lineage>
        <taxon>Eukaryota</taxon>
        <taxon>Metazoa</taxon>
        <taxon>Spiralia</taxon>
        <taxon>Lophotrochozoa</taxon>
        <taxon>Mollusca</taxon>
        <taxon>Bivalvia</taxon>
        <taxon>Autobranchia</taxon>
        <taxon>Heteroconchia</taxon>
        <taxon>Euheterodonta</taxon>
        <taxon>Imparidentia</taxon>
        <taxon>Neoheterodontei</taxon>
        <taxon>Myida</taxon>
        <taxon>Dreissenoidea</taxon>
        <taxon>Dreissenidae</taxon>
        <taxon>Dreissena</taxon>
    </lineage>
</organism>
<comment type="caution">
    <text evidence="1">The sequence shown here is derived from an EMBL/GenBank/DDBJ whole genome shotgun (WGS) entry which is preliminary data.</text>
</comment>
<sequence length="83" mass="9392">MGPDILLDHQGTCKRLPDILRICQDRLATCRRLLDGARQSPRPSAHLQETPTVYDDRRGACRRLTDGARKCPRPSENLKAALR</sequence>
<evidence type="ECO:0000313" key="1">
    <source>
        <dbReference type="EMBL" id="KAH3835932.1"/>
    </source>
</evidence>
<dbReference type="EMBL" id="JAIWYP010000004">
    <property type="protein sequence ID" value="KAH3835932.1"/>
    <property type="molecule type" value="Genomic_DNA"/>
</dbReference>
<reference evidence="1" key="1">
    <citation type="journal article" date="2019" name="bioRxiv">
        <title>The Genome of the Zebra Mussel, Dreissena polymorpha: A Resource for Invasive Species Research.</title>
        <authorList>
            <person name="McCartney M.A."/>
            <person name="Auch B."/>
            <person name="Kono T."/>
            <person name="Mallez S."/>
            <person name="Zhang Y."/>
            <person name="Obille A."/>
            <person name="Becker A."/>
            <person name="Abrahante J.E."/>
            <person name="Garbe J."/>
            <person name="Badalamenti J.P."/>
            <person name="Herman A."/>
            <person name="Mangelson H."/>
            <person name="Liachko I."/>
            <person name="Sullivan S."/>
            <person name="Sone E.D."/>
            <person name="Koren S."/>
            <person name="Silverstein K.A.T."/>
            <person name="Beckman K.B."/>
            <person name="Gohl D.M."/>
        </authorList>
    </citation>
    <scope>NUCLEOTIDE SEQUENCE</scope>
    <source>
        <strain evidence="1">Duluth1</strain>
        <tissue evidence="1">Whole animal</tissue>
    </source>
</reference>
<name>A0A9D4KAR9_DREPO</name>
<gene>
    <name evidence="1" type="ORF">DPMN_109301</name>
</gene>
<accession>A0A9D4KAR9</accession>
<reference evidence="1" key="2">
    <citation type="submission" date="2020-11" db="EMBL/GenBank/DDBJ databases">
        <authorList>
            <person name="McCartney M.A."/>
            <person name="Auch B."/>
            <person name="Kono T."/>
            <person name="Mallez S."/>
            <person name="Becker A."/>
            <person name="Gohl D.M."/>
            <person name="Silverstein K.A.T."/>
            <person name="Koren S."/>
            <person name="Bechman K.B."/>
            <person name="Herman A."/>
            <person name="Abrahante J.E."/>
            <person name="Garbe J."/>
        </authorList>
    </citation>
    <scope>NUCLEOTIDE SEQUENCE</scope>
    <source>
        <strain evidence="1">Duluth1</strain>
        <tissue evidence="1">Whole animal</tissue>
    </source>
</reference>
<keyword evidence="2" id="KW-1185">Reference proteome</keyword>
<dbReference type="Proteomes" id="UP000828390">
    <property type="component" value="Unassembled WGS sequence"/>
</dbReference>
<evidence type="ECO:0000313" key="2">
    <source>
        <dbReference type="Proteomes" id="UP000828390"/>
    </source>
</evidence>
<dbReference type="AlphaFoldDB" id="A0A9D4KAR9"/>
<proteinExistence type="predicted"/>
<protein>
    <submittedName>
        <fullName evidence="1">Uncharacterized protein</fullName>
    </submittedName>
</protein>